<name>A0A9P8U9H0_9PEZI</name>
<keyword evidence="3" id="KW-0949">S-adenosyl-L-methionine</keyword>
<proteinExistence type="predicted"/>
<dbReference type="PROSITE" id="PS51683">
    <property type="entry name" value="SAM_OMT_II"/>
    <property type="match status" value="1"/>
</dbReference>
<feature type="active site" description="Proton acceptor" evidence="4">
    <location>
        <position position="305"/>
    </location>
</feature>
<evidence type="ECO:0000259" key="5">
    <source>
        <dbReference type="Pfam" id="PF00891"/>
    </source>
</evidence>
<gene>
    <name evidence="7" type="ORF">BKA67DRAFT_541267</name>
</gene>
<organism evidence="7 8">
    <name type="scientific">Truncatella angustata</name>
    <dbReference type="NCBI Taxonomy" id="152316"/>
    <lineage>
        <taxon>Eukaryota</taxon>
        <taxon>Fungi</taxon>
        <taxon>Dikarya</taxon>
        <taxon>Ascomycota</taxon>
        <taxon>Pezizomycotina</taxon>
        <taxon>Sordariomycetes</taxon>
        <taxon>Xylariomycetidae</taxon>
        <taxon>Amphisphaeriales</taxon>
        <taxon>Sporocadaceae</taxon>
        <taxon>Truncatella</taxon>
    </lineage>
</organism>
<dbReference type="SUPFAM" id="SSF46785">
    <property type="entry name" value="Winged helix' DNA-binding domain"/>
    <property type="match status" value="1"/>
</dbReference>
<evidence type="ECO:0000256" key="2">
    <source>
        <dbReference type="ARBA" id="ARBA00022679"/>
    </source>
</evidence>
<dbReference type="InterPro" id="IPR001077">
    <property type="entry name" value="COMT_C"/>
</dbReference>
<dbReference type="OrthoDB" id="3340390at2759"/>
<dbReference type="Gene3D" id="1.10.10.10">
    <property type="entry name" value="Winged helix-like DNA-binding domain superfamily/Winged helix DNA-binding domain"/>
    <property type="match status" value="1"/>
</dbReference>
<dbReference type="SUPFAM" id="SSF53335">
    <property type="entry name" value="S-adenosyl-L-methionine-dependent methyltransferases"/>
    <property type="match status" value="1"/>
</dbReference>
<evidence type="ECO:0000259" key="6">
    <source>
        <dbReference type="Pfam" id="PF08100"/>
    </source>
</evidence>
<reference evidence="7" key="1">
    <citation type="journal article" date="2021" name="Nat. Commun.">
        <title>Genetic determinants of endophytism in the Arabidopsis root mycobiome.</title>
        <authorList>
            <person name="Mesny F."/>
            <person name="Miyauchi S."/>
            <person name="Thiergart T."/>
            <person name="Pickel B."/>
            <person name="Atanasova L."/>
            <person name="Karlsson M."/>
            <person name="Huettel B."/>
            <person name="Barry K.W."/>
            <person name="Haridas S."/>
            <person name="Chen C."/>
            <person name="Bauer D."/>
            <person name="Andreopoulos W."/>
            <person name="Pangilinan J."/>
            <person name="LaButti K."/>
            <person name="Riley R."/>
            <person name="Lipzen A."/>
            <person name="Clum A."/>
            <person name="Drula E."/>
            <person name="Henrissat B."/>
            <person name="Kohler A."/>
            <person name="Grigoriev I.V."/>
            <person name="Martin F.M."/>
            <person name="Hacquard S."/>
        </authorList>
    </citation>
    <scope>NUCLEOTIDE SEQUENCE</scope>
    <source>
        <strain evidence="7">MPI-SDFR-AT-0073</strain>
    </source>
</reference>
<accession>A0A9P8U9H0</accession>
<sequence length="410" mass="45846">MSEPHAYSLIESIVAAGNAYEQGDTGARESLLALSHALIARLEMPSEFMQRSFWAEPAKSAICRIAVDLNIFQYLEDAGKAGLDFEELAAMTGSQLGLIERLMRHLVSTKVLTITDGKLHCTTLSNGLSEEKYRDSIVWVDDISRPLFNQLPEYLRSTSYREPLSATDGPFQHHFKTTRSFYDWKDATPQYEKLHKSLMSSFRAGKPDWFMPGYYPVAERLVNGFDEDNGEALLVDIGGNRGDELRRFVEHHSEHPGKLVLEDLDAVLSAVDTEKTLPFEICAHDFFKPQPVKGARAYYLHSILHNWNDEDSLRILENIKPALKPGYSRVLINEIAISDENPSLSGSTLDILMMTNCGSLERTEGHWKSLLEKAGLKVRYIYSHPEAAESIIEAELPAQGVATGSAVVIG</sequence>
<keyword evidence="1" id="KW-0489">Methyltransferase</keyword>
<comment type="caution">
    <text evidence="7">The sequence shown here is derived from an EMBL/GenBank/DDBJ whole genome shotgun (WGS) entry which is preliminary data.</text>
</comment>
<dbReference type="GO" id="GO:0032259">
    <property type="term" value="P:methylation"/>
    <property type="evidence" value="ECO:0007669"/>
    <property type="project" value="UniProtKB-KW"/>
</dbReference>
<dbReference type="AlphaFoldDB" id="A0A9P8U9H0"/>
<evidence type="ECO:0000256" key="3">
    <source>
        <dbReference type="ARBA" id="ARBA00022691"/>
    </source>
</evidence>
<dbReference type="EMBL" id="JAGPXC010000010">
    <property type="protein sequence ID" value="KAH6646294.1"/>
    <property type="molecule type" value="Genomic_DNA"/>
</dbReference>
<dbReference type="RefSeq" id="XP_045952808.1">
    <property type="nucleotide sequence ID" value="XM_046100902.1"/>
</dbReference>
<dbReference type="InterPro" id="IPR036388">
    <property type="entry name" value="WH-like_DNA-bd_sf"/>
</dbReference>
<dbReference type="InterPro" id="IPR016461">
    <property type="entry name" value="COMT-like"/>
</dbReference>
<dbReference type="PANTHER" id="PTHR43712:SF1">
    <property type="entry name" value="HYPOTHETICAL O-METHYLTRANSFERASE (EUROFUNG)-RELATED"/>
    <property type="match status" value="1"/>
</dbReference>
<evidence type="ECO:0000256" key="4">
    <source>
        <dbReference type="PIRSR" id="PIRSR005739-1"/>
    </source>
</evidence>
<feature type="domain" description="O-methyltransferase C-terminal" evidence="5">
    <location>
        <begin position="229"/>
        <end position="376"/>
    </location>
</feature>
<dbReference type="InterPro" id="IPR036390">
    <property type="entry name" value="WH_DNA-bd_sf"/>
</dbReference>
<dbReference type="Pfam" id="PF00891">
    <property type="entry name" value="Methyltransf_2"/>
    <property type="match status" value="1"/>
</dbReference>
<feature type="domain" description="O-methyltransferase dimerisation" evidence="6">
    <location>
        <begin position="59"/>
        <end position="116"/>
    </location>
</feature>
<dbReference type="PIRSF" id="PIRSF005739">
    <property type="entry name" value="O-mtase"/>
    <property type="match status" value="1"/>
</dbReference>
<keyword evidence="2" id="KW-0808">Transferase</keyword>
<dbReference type="Pfam" id="PF08100">
    <property type="entry name" value="Dimerisation"/>
    <property type="match status" value="1"/>
</dbReference>
<evidence type="ECO:0000313" key="7">
    <source>
        <dbReference type="EMBL" id="KAH6646294.1"/>
    </source>
</evidence>
<keyword evidence="8" id="KW-1185">Reference proteome</keyword>
<dbReference type="InterPro" id="IPR029063">
    <property type="entry name" value="SAM-dependent_MTases_sf"/>
</dbReference>
<evidence type="ECO:0000256" key="1">
    <source>
        <dbReference type="ARBA" id="ARBA00022603"/>
    </source>
</evidence>
<dbReference type="GeneID" id="70129794"/>
<evidence type="ECO:0000313" key="8">
    <source>
        <dbReference type="Proteomes" id="UP000758603"/>
    </source>
</evidence>
<dbReference type="GO" id="GO:0046983">
    <property type="term" value="F:protein dimerization activity"/>
    <property type="evidence" value="ECO:0007669"/>
    <property type="project" value="InterPro"/>
</dbReference>
<dbReference type="GO" id="GO:0008171">
    <property type="term" value="F:O-methyltransferase activity"/>
    <property type="evidence" value="ECO:0007669"/>
    <property type="project" value="InterPro"/>
</dbReference>
<dbReference type="Gene3D" id="3.40.50.150">
    <property type="entry name" value="Vaccinia Virus protein VP39"/>
    <property type="match status" value="1"/>
</dbReference>
<dbReference type="Proteomes" id="UP000758603">
    <property type="component" value="Unassembled WGS sequence"/>
</dbReference>
<dbReference type="PANTHER" id="PTHR43712">
    <property type="entry name" value="PUTATIVE (AFU_ORTHOLOGUE AFUA_4G14580)-RELATED"/>
    <property type="match status" value="1"/>
</dbReference>
<dbReference type="InterPro" id="IPR012967">
    <property type="entry name" value="COMT_dimerisation"/>
</dbReference>
<protein>
    <submittedName>
        <fullName evidence="7">Hydroxyindole O-methyltransferase</fullName>
    </submittedName>
</protein>